<keyword evidence="5" id="KW-0378">Hydrolase</keyword>
<evidence type="ECO:0000256" key="5">
    <source>
        <dbReference type="ARBA" id="ARBA00022801"/>
    </source>
</evidence>
<dbReference type="SUPFAM" id="SSF56024">
    <property type="entry name" value="Phospholipase D/nuclease"/>
    <property type="match status" value="2"/>
</dbReference>
<dbReference type="GO" id="GO:0003690">
    <property type="term" value="F:double-stranded DNA binding"/>
    <property type="evidence" value="ECO:0007669"/>
    <property type="project" value="TreeGrafter"/>
</dbReference>
<feature type="binding site" evidence="10">
    <location>
        <position position="124"/>
    </location>
    <ligand>
        <name>substrate</name>
    </ligand>
</feature>
<keyword evidence="8" id="KW-0539">Nucleus</keyword>
<protein>
    <recommendedName>
        <fullName evidence="14">Tyrosyl-DNA phosphodiesterase 1</fullName>
    </recommendedName>
</protein>
<evidence type="ECO:0000256" key="6">
    <source>
        <dbReference type="ARBA" id="ARBA00022839"/>
    </source>
</evidence>
<dbReference type="PANTHER" id="PTHR12415">
    <property type="entry name" value="TYROSYL-DNA PHOSPHODIESTERASE 1"/>
    <property type="match status" value="1"/>
</dbReference>
<keyword evidence="7" id="KW-0234">DNA repair</keyword>
<organism evidence="12 13">
    <name type="scientific">Chrysophaeum taylorii</name>
    <dbReference type="NCBI Taxonomy" id="2483200"/>
    <lineage>
        <taxon>Eukaryota</taxon>
        <taxon>Sar</taxon>
        <taxon>Stramenopiles</taxon>
        <taxon>Ochrophyta</taxon>
        <taxon>Pelagophyceae</taxon>
        <taxon>Pelagomonadales</taxon>
        <taxon>Pelagomonadaceae</taxon>
        <taxon>Chrysophaeum</taxon>
    </lineage>
</organism>
<dbReference type="CDD" id="cd09122">
    <property type="entry name" value="PLDc_Tdp1_1"/>
    <property type="match status" value="1"/>
</dbReference>
<feature type="active site" description="Proton donor/acceptor" evidence="9">
    <location>
        <position position="326"/>
    </location>
</feature>
<dbReference type="Pfam" id="PF06087">
    <property type="entry name" value="Tyr-DNA_phospho"/>
    <property type="match status" value="1"/>
</dbReference>
<dbReference type="InterPro" id="IPR010347">
    <property type="entry name" value="Tdp1"/>
</dbReference>
<feature type="binding site" evidence="10">
    <location>
        <position position="328"/>
    </location>
    <ligand>
        <name>substrate</name>
    </ligand>
</feature>
<evidence type="ECO:0008006" key="14">
    <source>
        <dbReference type="Google" id="ProtNLM"/>
    </source>
</evidence>
<name>A0AAD7UPI1_9STRA</name>
<dbReference type="EMBL" id="JAQMWT010000012">
    <property type="protein sequence ID" value="KAJ8614038.1"/>
    <property type="molecule type" value="Genomic_DNA"/>
</dbReference>
<evidence type="ECO:0000313" key="12">
    <source>
        <dbReference type="EMBL" id="KAJ8614038.1"/>
    </source>
</evidence>
<dbReference type="GO" id="GO:0017005">
    <property type="term" value="F:3'-tyrosyl-DNA phosphodiesterase activity"/>
    <property type="evidence" value="ECO:0007669"/>
    <property type="project" value="TreeGrafter"/>
</dbReference>
<sequence length="475" mass="53046">MMSLPPQKKARIVVDLTKDSSSQKDSVEVRPAWHPLRTVRIPAAGNEHAVGFRDIVVVGKIEWAVVSNFMIDAKWLLSVWPEARDVPRVVIFSGDGRHNYPPNFDVYDRNPKQYGYRYGCHHAKFLILKFRDHLRVAVTTANFIRVDFHEKSQGAWMQDFPVGNAGSDFEDSLCDYLDQLAKWPVREGPWGPSLSQAVREFDFSKATAHLVPTVPGRHEGATMRKYGHVRVRHLEKEGGAHLVVQFSSMASTKGQYKKQLETSFGGGPMKIVWPTARDVRTSVGGYSHGRSLPSKHQDVEALRDHLHKWAGSPSPFVAARAAASPHLKTVSRLTDDRVAWSFLGSQNISRCAWGELQKGDTQLYCQHWELGVLVTANSLGVDRLVTTDQLSATSANRVSSLGVVPLPFPASPAIKYDHFDRPWVATKEGKTPVDYDDLPDDYGAINVMQCAESFYDCTAPAEERCGRPLVDRAIC</sequence>
<comment type="similarity">
    <text evidence="2">Belongs to the tyrosyl-DNA phosphodiesterase family.</text>
</comment>
<proteinExistence type="inferred from homology"/>
<dbReference type="AlphaFoldDB" id="A0AAD7UPI1"/>
<dbReference type="Gene3D" id="3.30.870.10">
    <property type="entry name" value="Endonuclease Chain A"/>
    <property type="match status" value="2"/>
</dbReference>
<comment type="caution">
    <text evidence="12">The sequence shown here is derived from an EMBL/GenBank/DDBJ whole genome shotgun (WGS) entry which is preliminary data.</text>
</comment>
<keyword evidence="3" id="KW-0540">Nuclease</keyword>
<evidence type="ECO:0000256" key="8">
    <source>
        <dbReference type="ARBA" id="ARBA00023242"/>
    </source>
</evidence>
<dbReference type="GO" id="GO:0006281">
    <property type="term" value="P:DNA repair"/>
    <property type="evidence" value="ECO:0007669"/>
    <property type="project" value="UniProtKB-KW"/>
</dbReference>
<evidence type="ECO:0000256" key="3">
    <source>
        <dbReference type="ARBA" id="ARBA00022722"/>
    </source>
</evidence>
<feature type="site" description="Interaction with DNA" evidence="11">
    <location>
        <position position="349"/>
    </location>
</feature>
<dbReference type="GO" id="GO:0003697">
    <property type="term" value="F:single-stranded DNA binding"/>
    <property type="evidence" value="ECO:0007669"/>
    <property type="project" value="TreeGrafter"/>
</dbReference>
<dbReference type="PANTHER" id="PTHR12415:SF0">
    <property type="entry name" value="TYROSYL-DNA PHOSPHODIESTERASE 1"/>
    <property type="match status" value="1"/>
</dbReference>
<evidence type="ECO:0000256" key="2">
    <source>
        <dbReference type="ARBA" id="ARBA00010205"/>
    </source>
</evidence>
<evidence type="ECO:0000256" key="9">
    <source>
        <dbReference type="PIRSR" id="PIRSR610347-1"/>
    </source>
</evidence>
<evidence type="ECO:0000256" key="10">
    <source>
        <dbReference type="PIRSR" id="PIRSR610347-2"/>
    </source>
</evidence>
<dbReference type="GO" id="GO:0004527">
    <property type="term" value="F:exonuclease activity"/>
    <property type="evidence" value="ECO:0007669"/>
    <property type="project" value="UniProtKB-KW"/>
</dbReference>
<keyword evidence="13" id="KW-1185">Reference proteome</keyword>
<evidence type="ECO:0000313" key="13">
    <source>
        <dbReference type="Proteomes" id="UP001230188"/>
    </source>
</evidence>
<accession>A0AAD7UPI1</accession>
<evidence type="ECO:0000256" key="4">
    <source>
        <dbReference type="ARBA" id="ARBA00022763"/>
    </source>
</evidence>
<keyword evidence="4" id="KW-0227">DNA damage</keyword>
<keyword evidence="6" id="KW-0269">Exonuclease</keyword>
<feature type="active site" description="Nucleophile" evidence="9">
    <location>
        <position position="122"/>
    </location>
</feature>
<dbReference type="GO" id="GO:0005634">
    <property type="term" value="C:nucleus"/>
    <property type="evidence" value="ECO:0007669"/>
    <property type="project" value="UniProtKB-SubCell"/>
</dbReference>
<comment type="subcellular location">
    <subcellularLocation>
        <location evidence="1">Nucleus</location>
    </subcellularLocation>
</comment>
<dbReference type="Proteomes" id="UP001230188">
    <property type="component" value="Unassembled WGS sequence"/>
</dbReference>
<evidence type="ECO:0000256" key="11">
    <source>
        <dbReference type="PIRSR" id="PIRSR610347-3"/>
    </source>
</evidence>
<gene>
    <name evidence="12" type="ORF">CTAYLR_005824</name>
</gene>
<reference evidence="12" key="1">
    <citation type="submission" date="2023-01" db="EMBL/GenBank/DDBJ databases">
        <title>Metagenome sequencing of chrysophaentin producing Chrysophaeum taylorii.</title>
        <authorList>
            <person name="Davison J."/>
            <person name="Bewley C."/>
        </authorList>
    </citation>
    <scope>NUCLEOTIDE SEQUENCE</scope>
    <source>
        <strain evidence="12">NIES-1699</strain>
    </source>
</reference>
<evidence type="ECO:0000256" key="1">
    <source>
        <dbReference type="ARBA" id="ARBA00004123"/>
    </source>
</evidence>
<evidence type="ECO:0000256" key="7">
    <source>
        <dbReference type="ARBA" id="ARBA00023204"/>
    </source>
</evidence>